<evidence type="ECO:0000313" key="1">
    <source>
        <dbReference type="EMBL" id="TVT60172.1"/>
    </source>
</evidence>
<dbReference type="Proteomes" id="UP000317355">
    <property type="component" value="Unassembled WGS sequence"/>
</dbReference>
<organism evidence="1 2">
    <name type="scientific">Sedimenticola thiotaurini</name>
    <dbReference type="NCBI Taxonomy" id="1543721"/>
    <lineage>
        <taxon>Bacteria</taxon>
        <taxon>Pseudomonadati</taxon>
        <taxon>Pseudomonadota</taxon>
        <taxon>Gammaproteobacteria</taxon>
        <taxon>Chromatiales</taxon>
        <taxon>Sedimenticolaceae</taxon>
        <taxon>Sedimenticola</taxon>
    </lineage>
</organism>
<evidence type="ECO:0000313" key="2">
    <source>
        <dbReference type="Proteomes" id="UP000317355"/>
    </source>
</evidence>
<dbReference type="AlphaFoldDB" id="A0A558DGP5"/>
<gene>
    <name evidence="1" type="ORF">FHK82_00215</name>
</gene>
<reference evidence="1 2" key="1">
    <citation type="submission" date="2019-07" db="EMBL/GenBank/DDBJ databases">
        <title>The pathways for chlorine oxyanion respiration interact through the shared metabolite chlorate.</title>
        <authorList>
            <person name="Barnum T.P."/>
            <person name="Cheng Y."/>
            <person name="Hill K.A."/>
            <person name="Lucas L.N."/>
            <person name="Carlson H.K."/>
            <person name="Coates J.D."/>
        </authorList>
    </citation>
    <scope>NUCLEOTIDE SEQUENCE [LARGE SCALE GENOMIC DNA]</scope>
    <source>
        <strain evidence="1">BK-3</strain>
    </source>
</reference>
<dbReference type="EMBL" id="VMRY01000001">
    <property type="protein sequence ID" value="TVT60172.1"/>
    <property type="molecule type" value="Genomic_DNA"/>
</dbReference>
<accession>A0A558DGP5</accession>
<protein>
    <submittedName>
        <fullName evidence="1">Uncharacterized protein</fullName>
    </submittedName>
</protein>
<proteinExistence type="predicted"/>
<sequence length="68" mass="7634">MAGYYFEGIRKRDRHRARIQLPSDGEDYVICDKSTGERWESGRAFSRVAAVAGVSVGLWLELSRSQAA</sequence>
<name>A0A558DGP5_9GAMM</name>
<comment type="caution">
    <text evidence="1">The sequence shown here is derived from an EMBL/GenBank/DDBJ whole genome shotgun (WGS) entry which is preliminary data.</text>
</comment>